<dbReference type="PANTHER" id="PTHR47992">
    <property type="entry name" value="PROTEIN PHOSPHATASE"/>
    <property type="match status" value="1"/>
</dbReference>
<accession>A0ABD1URN2</accession>
<dbReference type="AlphaFoldDB" id="A0ABD1URN2"/>
<name>A0ABD1URN2_9LAMI</name>
<dbReference type="Proteomes" id="UP001604336">
    <property type="component" value="Unassembled WGS sequence"/>
</dbReference>
<dbReference type="InterPro" id="IPR001932">
    <property type="entry name" value="PPM-type_phosphatase-like_dom"/>
</dbReference>
<protein>
    <submittedName>
        <fullName evidence="2">Protein phosphatase 2C 3</fullName>
    </submittedName>
</protein>
<sequence length="115" mass="12827">MEKCFKSMDKEVLEVHGGAAAEEGDHYLRPFVISEPEVTVQKRTESDDFLIIATDGLWDVVHNEFACEVVRKCLGRNRSRFSNRSGASEATVTLVEVAIAKGSKDDISIIVVQLW</sequence>
<proteinExistence type="predicted"/>
<evidence type="ECO:0000259" key="1">
    <source>
        <dbReference type="PROSITE" id="PS51746"/>
    </source>
</evidence>
<dbReference type="SUPFAM" id="SSF81606">
    <property type="entry name" value="PP2C-like"/>
    <property type="match status" value="1"/>
</dbReference>
<evidence type="ECO:0000313" key="2">
    <source>
        <dbReference type="EMBL" id="KAL2527712.1"/>
    </source>
</evidence>
<dbReference type="InterPro" id="IPR015655">
    <property type="entry name" value="PP2C"/>
</dbReference>
<dbReference type="EMBL" id="JBFOLK010000003">
    <property type="protein sequence ID" value="KAL2527712.1"/>
    <property type="molecule type" value="Genomic_DNA"/>
</dbReference>
<dbReference type="Pfam" id="PF00481">
    <property type="entry name" value="PP2C"/>
    <property type="match status" value="1"/>
</dbReference>
<organism evidence="2 3">
    <name type="scientific">Abeliophyllum distichum</name>
    <dbReference type="NCBI Taxonomy" id="126358"/>
    <lineage>
        <taxon>Eukaryota</taxon>
        <taxon>Viridiplantae</taxon>
        <taxon>Streptophyta</taxon>
        <taxon>Embryophyta</taxon>
        <taxon>Tracheophyta</taxon>
        <taxon>Spermatophyta</taxon>
        <taxon>Magnoliopsida</taxon>
        <taxon>eudicotyledons</taxon>
        <taxon>Gunneridae</taxon>
        <taxon>Pentapetalae</taxon>
        <taxon>asterids</taxon>
        <taxon>lamiids</taxon>
        <taxon>Lamiales</taxon>
        <taxon>Oleaceae</taxon>
        <taxon>Forsythieae</taxon>
        <taxon>Abeliophyllum</taxon>
    </lineage>
</organism>
<gene>
    <name evidence="2" type="ORF">Adt_12766</name>
</gene>
<dbReference type="PROSITE" id="PS51746">
    <property type="entry name" value="PPM_2"/>
    <property type="match status" value="1"/>
</dbReference>
<keyword evidence="3" id="KW-1185">Reference proteome</keyword>
<reference evidence="3" key="1">
    <citation type="submission" date="2024-07" db="EMBL/GenBank/DDBJ databases">
        <title>Two chromosome-level genome assemblies of Korean endemic species Abeliophyllum distichum and Forsythia ovata (Oleaceae).</title>
        <authorList>
            <person name="Jang H."/>
        </authorList>
    </citation>
    <scope>NUCLEOTIDE SEQUENCE [LARGE SCALE GENOMIC DNA]</scope>
</reference>
<feature type="domain" description="PPM-type phosphatase" evidence="1">
    <location>
        <begin position="1"/>
        <end position="114"/>
    </location>
</feature>
<evidence type="ECO:0000313" key="3">
    <source>
        <dbReference type="Proteomes" id="UP001604336"/>
    </source>
</evidence>
<dbReference type="CDD" id="cd00143">
    <property type="entry name" value="PP2Cc"/>
    <property type="match status" value="1"/>
</dbReference>
<dbReference type="Gene3D" id="3.60.40.10">
    <property type="entry name" value="PPM-type phosphatase domain"/>
    <property type="match status" value="1"/>
</dbReference>
<dbReference type="InterPro" id="IPR036457">
    <property type="entry name" value="PPM-type-like_dom_sf"/>
</dbReference>
<comment type="caution">
    <text evidence="2">The sequence shown here is derived from an EMBL/GenBank/DDBJ whole genome shotgun (WGS) entry which is preliminary data.</text>
</comment>